<reference evidence="2" key="1">
    <citation type="submission" date="2013-12" db="EMBL/GenBank/DDBJ databases">
        <title>The Genome Sequence of Aphanomyces astaci APO3.</title>
        <authorList>
            <consortium name="The Broad Institute Genomics Platform"/>
            <person name="Russ C."/>
            <person name="Tyler B."/>
            <person name="van West P."/>
            <person name="Dieguez-Uribeondo J."/>
            <person name="Young S.K."/>
            <person name="Zeng Q."/>
            <person name="Gargeya S."/>
            <person name="Fitzgerald M."/>
            <person name="Abouelleil A."/>
            <person name="Alvarado L."/>
            <person name="Chapman S.B."/>
            <person name="Gainer-Dewar J."/>
            <person name="Goldberg J."/>
            <person name="Griggs A."/>
            <person name="Gujja S."/>
            <person name="Hansen M."/>
            <person name="Howarth C."/>
            <person name="Imamovic A."/>
            <person name="Ireland A."/>
            <person name="Larimer J."/>
            <person name="McCowan C."/>
            <person name="Murphy C."/>
            <person name="Pearson M."/>
            <person name="Poon T.W."/>
            <person name="Priest M."/>
            <person name="Roberts A."/>
            <person name="Saif S."/>
            <person name="Shea T."/>
            <person name="Sykes S."/>
            <person name="Wortman J."/>
            <person name="Nusbaum C."/>
            <person name="Birren B."/>
        </authorList>
    </citation>
    <scope>NUCLEOTIDE SEQUENCE [LARGE SCALE GENOMIC DNA]</scope>
    <source>
        <strain evidence="2">APO3</strain>
    </source>
</reference>
<feature type="region of interest" description="Disordered" evidence="1">
    <location>
        <begin position="1"/>
        <end position="80"/>
    </location>
</feature>
<organism evidence="2">
    <name type="scientific">Aphanomyces astaci</name>
    <name type="common">Crayfish plague agent</name>
    <dbReference type="NCBI Taxonomy" id="112090"/>
    <lineage>
        <taxon>Eukaryota</taxon>
        <taxon>Sar</taxon>
        <taxon>Stramenopiles</taxon>
        <taxon>Oomycota</taxon>
        <taxon>Saprolegniomycetes</taxon>
        <taxon>Saprolegniales</taxon>
        <taxon>Verrucalvaceae</taxon>
        <taxon>Aphanomyces</taxon>
    </lineage>
</organism>
<dbReference type="VEuPathDB" id="FungiDB:H257_10642"/>
<evidence type="ECO:0000256" key="1">
    <source>
        <dbReference type="SAM" id="MobiDB-lite"/>
    </source>
</evidence>
<dbReference type="AlphaFoldDB" id="W4G7M3"/>
<evidence type="ECO:0000313" key="2">
    <source>
        <dbReference type="EMBL" id="ETV75044.1"/>
    </source>
</evidence>
<proteinExistence type="predicted"/>
<dbReference type="GeneID" id="20812638"/>
<dbReference type="RefSeq" id="XP_009835548.1">
    <property type="nucleotide sequence ID" value="XM_009837246.1"/>
</dbReference>
<sequence>MSLDLSTVTPLGIPVDPSIGTNPLVMPHGSTPRLLRRSITSRTANDSGVDDTVTDPLPFVPGQPLVSTASPPPSTSPAENVWEFMRANHRRTDRASSKADIGTHRPTIPQLAPLLELWSF</sequence>
<gene>
    <name evidence="2" type="ORF">H257_10642</name>
</gene>
<name>W4G7M3_APHAT</name>
<protein>
    <submittedName>
        <fullName evidence="2">Uncharacterized protein</fullName>
    </submittedName>
</protein>
<dbReference type="EMBL" id="KI913142">
    <property type="protein sequence ID" value="ETV75044.1"/>
    <property type="molecule type" value="Genomic_DNA"/>
</dbReference>
<accession>W4G7M3</accession>